<dbReference type="CDD" id="cd00158">
    <property type="entry name" value="RHOD"/>
    <property type="match status" value="1"/>
</dbReference>
<feature type="domain" description="Rhodanese" evidence="3">
    <location>
        <begin position="16"/>
        <end position="111"/>
    </location>
</feature>
<dbReference type="InterPro" id="IPR036866">
    <property type="entry name" value="RibonucZ/Hydroxyglut_hydro"/>
</dbReference>
<dbReference type="AlphaFoldDB" id="A0A4S3TKP6"/>
<feature type="region of interest" description="Disordered" evidence="2">
    <location>
        <begin position="349"/>
        <end position="370"/>
    </location>
</feature>
<accession>A0A4S3TKP6</accession>
<dbReference type="SMART" id="SM00450">
    <property type="entry name" value="RHOD"/>
    <property type="match status" value="1"/>
</dbReference>
<gene>
    <name evidence="4" type="ORF">D8Y22_11805</name>
</gene>
<reference evidence="4 5" key="1">
    <citation type="submission" date="2018-10" db="EMBL/GenBank/DDBJ databases">
        <title>Natronolimnobius sp. XQ-INN 246 isolated from Inner Mongolia Autonomous Region of China.</title>
        <authorList>
            <person name="Xue Q."/>
        </authorList>
    </citation>
    <scope>NUCLEOTIDE SEQUENCE [LARGE SCALE GENOMIC DNA]</scope>
    <source>
        <strain evidence="4 5">XQ-INN 246</strain>
    </source>
</reference>
<dbReference type="InterPro" id="IPR051682">
    <property type="entry name" value="Mito_Persulfide_Diox"/>
</dbReference>
<protein>
    <submittedName>
        <fullName evidence="4">MBL fold metallo-hydrolase</fullName>
    </submittedName>
</protein>
<dbReference type="InterPro" id="IPR044528">
    <property type="entry name" value="POD-like_MBL-fold"/>
</dbReference>
<evidence type="ECO:0000313" key="4">
    <source>
        <dbReference type="EMBL" id="THE64681.1"/>
    </source>
</evidence>
<keyword evidence="4" id="KW-0378">Hydrolase</keyword>
<dbReference type="GO" id="GO:0016787">
    <property type="term" value="F:hydrolase activity"/>
    <property type="evidence" value="ECO:0007669"/>
    <property type="project" value="UniProtKB-KW"/>
</dbReference>
<dbReference type="CDD" id="cd07724">
    <property type="entry name" value="POD-like_MBL-fold"/>
    <property type="match status" value="1"/>
</dbReference>
<dbReference type="GO" id="GO:0070813">
    <property type="term" value="P:hydrogen sulfide metabolic process"/>
    <property type="evidence" value="ECO:0007669"/>
    <property type="project" value="TreeGrafter"/>
</dbReference>
<dbReference type="InterPro" id="IPR001763">
    <property type="entry name" value="Rhodanese-like_dom"/>
</dbReference>
<dbReference type="EMBL" id="RBZW01000028">
    <property type="protein sequence ID" value="THE64681.1"/>
    <property type="molecule type" value="Genomic_DNA"/>
</dbReference>
<keyword evidence="1" id="KW-0479">Metal-binding</keyword>
<dbReference type="SMART" id="SM00849">
    <property type="entry name" value="Lactamase_B"/>
    <property type="match status" value="1"/>
</dbReference>
<dbReference type="Proteomes" id="UP000318864">
    <property type="component" value="Unassembled WGS sequence"/>
</dbReference>
<comment type="caution">
    <text evidence="4">The sequence shown here is derived from an EMBL/GenBank/DDBJ whole genome shotgun (WGS) entry which is preliminary data.</text>
</comment>
<dbReference type="Pfam" id="PF00753">
    <property type="entry name" value="Lactamase_B"/>
    <property type="match status" value="1"/>
</dbReference>
<dbReference type="PANTHER" id="PTHR43084">
    <property type="entry name" value="PERSULFIDE DIOXYGENASE ETHE1"/>
    <property type="match status" value="1"/>
</dbReference>
<dbReference type="PANTHER" id="PTHR43084:SF1">
    <property type="entry name" value="PERSULFIDE DIOXYGENASE ETHE1, MITOCHONDRIAL"/>
    <property type="match status" value="1"/>
</dbReference>
<evidence type="ECO:0000259" key="3">
    <source>
        <dbReference type="PROSITE" id="PS50206"/>
    </source>
</evidence>
<dbReference type="GO" id="GO:0050313">
    <property type="term" value="F:sulfur dioxygenase activity"/>
    <property type="evidence" value="ECO:0007669"/>
    <property type="project" value="InterPro"/>
</dbReference>
<proteinExistence type="predicted"/>
<dbReference type="GO" id="GO:0046872">
    <property type="term" value="F:metal ion binding"/>
    <property type="evidence" value="ECO:0007669"/>
    <property type="project" value="UniProtKB-KW"/>
</dbReference>
<dbReference type="SUPFAM" id="SSF56281">
    <property type="entry name" value="Metallo-hydrolase/oxidoreductase"/>
    <property type="match status" value="1"/>
</dbReference>
<evidence type="ECO:0000256" key="2">
    <source>
        <dbReference type="SAM" id="MobiDB-lite"/>
    </source>
</evidence>
<keyword evidence="5" id="KW-1185">Reference proteome</keyword>
<evidence type="ECO:0000256" key="1">
    <source>
        <dbReference type="ARBA" id="ARBA00022723"/>
    </source>
</evidence>
<dbReference type="InterPro" id="IPR001279">
    <property type="entry name" value="Metallo-B-lactamas"/>
</dbReference>
<name>A0A4S3TKP6_9EURY</name>
<dbReference type="InterPro" id="IPR036873">
    <property type="entry name" value="Rhodanese-like_dom_sf"/>
</dbReference>
<feature type="compositionally biased region" description="Acidic residues" evidence="2">
    <location>
        <begin position="351"/>
        <end position="361"/>
    </location>
</feature>
<dbReference type="Gene3D" id="3.40.250.10">
    <property type="entry name" value="Rhodanese-like domain"/>
    <property type="match status" value="1"/>
</dbReference>
<dbReference type="GO" id="GO:0006749">
    <property type="term" value="P:glutathione metabolic process"/>
    <property type="evidence" value="ECO:0007669"/>
    <property type="project" value="InterPro"/>
</dbReference>
<dbReference type="RefSeq" id="WP_141464894.1">
    <property type="nucleotide sequence ID" value="NZ_RBZW01000028.1"/>
</dbReference>
<dbReference type="SUPFAM" id="SSF52821">
    <property type="entry name" value="Rhodanese/Cell cycle control phosphatase"/>
    <property type="match status" value="1"/>
</dbReference>
<dbReference type="Pfam" id="PF00581">
    <property type="entry name" value="Rhodanese"/>
    <property type="match status" value="1"/>
</dbReference>
<dbReference type="OrthoDB" id="9180at2157"/>
<evidence type="ECO:0000313" key="5">
    <source>
        <dbReference type="Proteomes" id="UP000318864"/>
    </source>
</evidence>
<dbReference type="Gene3D" id="3.60.15.10">
    <property type="entry name" value="Ribonuclease Z/Hydroxyacylglutathione hydrolase-like"/>
    <property type="match status" value="1"/>
</dbReference>
<organism evidence="4 5">
    <name type="scientific">Salinadaptatus halalkaliphilus</name>
    <dbReference type="NCBI Taxonomy" id="2419781"/>
    <lineage>
        <taxon>Archaea</taxon>
        <taxon>Methanobacteriati</taxon>
        <taxon>Methanobacteriota</taxon>
        <taxon>Stenosarchaea group</taxon>
        <taxon>Halobacteria</taxon>
        <taxon>Halobacteriales</taxon>
        <taxon>Natrialbaceae</taxon>
        <taxon>Salinadaptatus</taxon>
    </lineage>
</organism>
<sequence>MSEIAPETVAQRLEGGDDDFTLVDIRREADFEEWHVPGSENVDVYEELKDDPDAAAEVLSDLPENGEIVTVCGAGVLAADAAELLQEQGYDAKTLENGMNGWARVHRMASLEVNLDGELIQVARPGTGCLSHVLITEGEAAIFESSQYTAEYEAVLEEYDADLAGVFDTHAHADHVSGGKNLAEAHSAPYYLHPADDDGIDATHVEDGDVIEVGAVEIEVIHTPGHSPGSVSYAVEEEALLTGDTLFHDSVGRVELGVDAGLEETSIEDNAETLYESLERLRERDGNPLVLPAHDPGSPQPPVAASLNEVKQRNEAFVQDRETLVAALSADVPKQPPNFERIKLTNVGTEEISDEEADELELGPNRCAAE</sequence>
<dbReference type="PROSITE" id="PS50206">
    <property type="entry name" value="RHODANESE_3"/>
    <property type="match status" value="1"/>
</dbReference>